<dbReference type="HOGENOM" id="CLU_368002_0_0_1"/>
<gene>
    <name evidence="2" type="ORF">BOTBODRAFT_43692</name>
</gene>
<dbReference type="Proteomes" id="UP000027195">
    <property type="component" value="Unassembled WGS sequence"/>
</dbReference>
<feature type="compositionally biased region" description="Gly residues" evidence="1">
    <location>
        <begin position="556"/>
        <end position="570"/>
    </location>
</feature>
<organism evidence="2 3">
    <name type="scientific">Botryobasidium botryosum (strain FD-172 SS1)</name>
    <dbReference type="NCBI Taxonomy" id="930990"/>
    <lineage>
        <taxon>Eukaryota</taxon>
        <taxon>Fungi</taxon>
        <taxon>Dikarya</taxon>
        <taxon>Basidiomycota</taxon>
        <taxon>Agaricomycotina</taxon>
        <taxon>Agaricomycetes</taxon>
        <taxon>Cantharellales</taxon>
        <taxon>Botryobasidiaceae</taxon>
        <taxon>Botryobasidium</taxon>
    </lineage>
</organism>
<protein>
    <submittedName>
        <fullName evidence="2">Uncharacterized protein</fullName>
    </submittedName>
</protein>
<feature type="compositionally biased region" description="Basic and acidic residues" evidence="1">
    <location>
        <begin position="572"/>
        <end position="586"/>
    </location>
</feature>
<name>A0A067MX27_BOTB1</name>
<feature type="compositionally biased region" description="Polar residues" evidence="1">
    <location>
        <begin position="587"/>
        <end position="606"/>
    </location>
</feature>
<reference evidence="3" key="1">
    <citation type="journal article" date="2014" name="Proc. Natl. Acad. Sci. U.S.A.">
        <title>Extensive sampling of basidiomycete genomes demonstrates inadequacy of the white-rot/brown-rot paradigm for wood decay fungi.</title>
        <authorList>
            <person name="Riley R."/>
            <person name="Salamov A.A."/>
            <person name="Brown D.W."/>
            <person name="Nagy L.G."/>
            <person name="Floudas D."/>
            <person name="Held B.W."/>
            <person name="Levasseur A."/>
            <person name="Lombard V."/>
            <person name="Morin E."/>
            <person name="Otillar R."/>
            <person name="Lindquist E.A."/>
            <person name="Sun H."/>
            <person name="LaButti K.M."/>
            <person name="Schmutz J."/>
            <person name="Jabbour D."/>
            <person name="Luo H."/>
            <person name="Baker S.E."/>
            <person name="Pisabarro A.G."/>
            <person name="Walton J.D."/>
            <person name="Blanchette R.A."/>
            <person name="Henrissat B."/>
            <person name="Martin F."/>
            <person name="Cullen D."/>
            <person name="Hibbett D.S."/>
            <person name="Grigoriev I.V."/>
        </authorList>
    </citation>
    <scope>NUCLEOTIDE SEQUENCE [LARGE SCALE GENOMIC DNA]</scope>
    <source>
        <strain evidence="3">FD-172 SS1</strain>
    </source>
</reference>
<evidence type="ECO:0000256" key="1">
    <source>
        <dbReference type="SAM" id="MobiDB-lite"/>
    </source>
</evidence>
<feature type="region of interest" description="Disordered" evidence="1">
    <location>
        <begin position="420"/>
        <end position="460"/>
    </location>
</feature>
<evidence type="ECO:0000313" key="3">
    <source>
        <dbReference type="Proteomes" id="UP000027195"/>
    </source>
</evidence>
<sequence length="757" mass="75127">MSGIPPNVSAAVQPGTPSDEWAAQTTSALGREDPAPAVSNPIPAHPATAALASEPLKPAEPVRAVDPLHNAVLADVDTAAFASHNPPGGTTHRPPLHEQVSTPGHEFPGAFPRDLAGAIANVDLQPVTNAASTAYQSVSGAAATYVPQLVNTVTTYLGGDSNTTTTASERDTLHAHSLPSKEIMGARPGEAVGGAGSLPGYVYEPGVAKLPDQREPSEQWHTTQGFQKEAAERAAVAAAAASATYDAVAPHANTAANAAQNAGAAAYNAAGNAGNAAYNTAGNAGNAVVNTAGTTASTVGNAGNAAANTVGNAASSTYNTATSLPGAAANTVSNAASSTYNTATSLPGAAASAVQNAASSAYNSAAGMLGMGVAGATHNHELPSTETSGAMPYVHSDGVGPLPGSLHETGVAILPDERHATDKSATGATSAHTGTNPRLHGAQGHLPSSDVDGGNENLRGANAVGGVGSLIGGRGEEGVAVLPHAREVEDQKLRGSLPSRETSGNEDVTGPSGGVGSLIGGKDEEGVAVLPHEKNAPAPSAPTTSHVLPTLERGGNEGSKGPVGGVGSLVGGKDEEGVAVLPHEKQPTTSQKEPTTSGPVTGSASSDVKHVKPAASESETKSDAKQAAKDTVKGRGGEPNKGEGYDTDYHPAAMHPDAVKHQDTPPTEATGAPLPSNGSAAPTAPAPPPKDGHAGNGHAGNGHSKSPSAGDDDDDEPKKVGFMTKMKGNAKVLLGKVEGKRGVDKVEEGRKMKAGVV</sequence>
<dbReference type="AlphaFoldDB" id="A0A067MX27"/>
<keyword evidence="3" id="KW-1185">Reference proteome</keyword>
<feature type="region of interest" description="Disordered" evidence="1">
    <location>
        <begin position="1"/>
        <end position="44"/>
    </location>
</feature>
<evidence type="ECO:0000313" key="2">
    <source>
        <dbReference type="EMBL" id="KDQ16111.1"/>
    </source>
</evidence>
<feature type="compositionally biased region" description="Low complexity" evidence="1">
    <location>
        <begin position="424"/>
        <end position="435"/>
    </location>
</feature>
<feature type="compositionally biased region" description="Basic and acidic residues" evidence="1">
    <location>
        <begin position="618"/>
        <end position="649"/>
    </location>
</feature>
<feature type="region of interest" description="Disordered" evidence="1">
    <location>
        <begin position="533"/>
        <end position="724"/>
    </location>
</feature>
<dbReference type="EMBL" id="KL198029">
    <property type="protein sequence ID" value="KDQ16111.1"/>
    <property type="molecule type" value="Genomic_DNA"/>
</dbReference>
<feature type="compositionally biased region" description="Basic and acidic residues" evidence="1">
    <location>
        <begin position="484"/>
        <end position="493"/>
    </location>
</feature>
<proteinExistence type="predicted"/>
<feature type="region of interest" description="Disordered" evidence="1">
    <location>
        <begin position="483"/>
        <end position="521"/>
    </location>
</feature>
<accession>A0A067MX27</accession>
<dbReference type="OrthoDB" id="3268823at2759"/>
<dbReference type="InParanoid" id="A0A067MX27"/>